<gene>
    <name evidence="1" type="ORF">SAMEA44547418_00174</name>
</gene>
<sequence length="128" mass="14633">MLYAGGNSMGRGNMVSMRSIKQDIPRIYTQANIFNAELYQLRKSVEAGLGRSNMGMAKTEPRNLKQKLAMESVLRDPLSGAKQLPFPMTDKRWPGQLGWVKMAKNVNGIEIHYVYNKNTQQFDDFKFK</sequence>
<accession>A0A239Y8D8</accession>
<organism evidence="1 2">
    <name type="scientific">Veillonella rodentium</name>
    <dbReference type="NCBI Taxonomy" id="248315"/>
    <lineage>
        <taxon>Bacteria</taxon>
        <taxon>Bacillati</taxon>
        <taxon>Bacillota</taxon>
        <taxon>Negativicutes</taxon>
        <taxon>Veillonellales</taxon>
        <taxon>Veillonellaceae</taxon>
        <taxon>Veillonella</taxon>
    </lineage>
</organism>
<keyword evidence="2" id="KW-1185">Reference proteome</keyword>
<dbReference type="AlphaFoldDB" id="A0A239Y8D8"/>
<dbReference type="Proteomes" id="UP000214973">
    <property type="component" value="Chromosome 1"/>
</dbReference>
<evidence type="ECO:0000313" key="2">
    <source>
        <dbReference type="Proteomes" id="UP000214973"/>
    </source>
</evidence>
<name>A0A239Y8D8_9FIRM</name>
<reference evidence="1 2" key="1">
    <citation type="submission" date="2017-06" db="EMBL/GenBank/DDBJ databases">
        <authorList>
            <consortium name="Pathogen Informatics"/>
        </authorList>
    </citation>
    <scope>NUCLEOTIDE SEQUENCE [LARGE SCALE GENOMIC DNA]</scope>
    <source>
        <strain evidence="1 2">NCTC12018</strain>
    </source>
</reference>
<proteinExistence type="predicted"/>
<dbReference type="EMBL" id="LT906470">
    <property type="protein sequence ID" value="SNV55511.1"/>
    <property type="molecule type" value="Genomic_DNA"/>
</dbReference>
<protein>
    <submittedName>
        <fullName evidence="1">Uncharacterized protein</fullName>
    </submittedName>
</protein>
<dbReference type="KEGG" id="vrm:44547418_00174"/>
<evidence type="ECO:0000313" key="1">
    <source>
        <dbReference type="EMBL" id="SNV55511.1"/>
    </source>
</evidence>